<accession>A0ABT2UA02</accession>
<feature type="domain" description="p-hydroxybenzoic acid efflux pump subunit AaeA-like beta-barrel" evidence="6">
    <location>
        <begin position="125"/>
        <end position="215"/>
    </location>
</feature>
<keyword evidence="5" id="KW-0472">Membrane</keyword>
<organism evidence="7 8">
    <name type="scientific">Paenibacillus baimaensis</name>
    <dbReference type="NCBI Taxonomy" id="2982185"/>
    <lineage>
        <taxon>Bacteria</taxon>
        <taxon>Bacillati</taxon>
        <taxon>Bacillota</taxon>
        <taxon>Bacilli</taxon>
        <taxon>Bacillales</taxon>
        <taxon>Paenibacillaceae</taxon>
        <taxon>Paenibacillus</taxon>
    </lineage>
</organism>
<dbReference type="PANTHER" id="PTHR30386">
    <property type="entry name" value="MEMBRANE FUSION SUBUNIT OF EMRAB-TOLC MULTIDRUG EFFLUX PUMP"/>
    <property type="match status" value="1"/>
</dbReference>
<dbReference type="RefSeq" id="WP_240414280.1">
    <property type="nucleotide sequence ID" value="NZ_JAOQIO010000007.1"/>
</dbReference>
<dbReference type="InterPro" id="IPR050739">
    <property type="entry name" value="MFP"/>
</dbReference>
<keyword evidence="3" id="KW-0812">Transmembrane</keyword>
<evidence type="ECO:0000259" key="6">
    <source>
        <dbReference type="Pfam" id="PF25963"/>
    </source>
</evidence>
<evidence type="ECO:0000313" key="7">
    <source>
        <dbReference type="EMBL" id="MCU6791473.1"/>
    </source>
</evidence>
<dbReference type="EMBL" id="JAOQIO010000007">
    <property type="protein sequence ID" value="MCU6791473.1"/>
    <property type="molecule type" value="Genomic_DNA"/>
</dbReference>
<dbReference type="Pfam" id="PF25963">
    <property type="entry name" value="Beta-barrel_AAEA"/>
    <property type="match status" value="1"/>
</dbReference>
<comment type="caution">
    <text evidence="7">The sequence shown here is derived from an EMBL/GenBank/DDBJ whole genome shotgun (WGS) entry which is preliminary data.</text>
</comment>
<evidence type="ECO:0000256" key="2">
    <source>
        <dbReference type="ARBA" id="ARBA00009477"/>
    </source>
</evidence>
<reference evidence="7 8" key="1">
    <citation type="submission" date="2022-09" db="EMBL/GenBank/DDBJ databases">
        <authorList>
            <person name="Han X.L."/>
            <person name="Wang Q."/>
            <person name="Lu T."/>
        </authorList>
    </citation>
    <scope>NUCLEOTIDE SEQUENCE [LARGE SCALE GENOMIC DNA]</scope>
    <source>
        <strain evidence="7 8">WQ 127069</strain>
    </source>
</reference>
<evidence type="ECO:0000256" key="3">
    <source>
        <dbReference type="ARBA" id="ARBA00022692"/>
    </source>
</evidence>
<dbReference type="PANTHER" id="PTHR30386:SF26">
    <property type="entry name" value="TRANSPORT PROTEIN COMB"/>
    <property type="match status" value="1"/>
</dbReference>
<dbReference type="InterPro" id="IPR058634">
    <property type="entry name" value="AaeA-lik-b-barrel"/>
</dbReference>
<sequence length="217" mass="23092">MKKKIIILTVLAIILLGGGAGGTYYFAMASKYINTEDAKIAGDLRAIGTPGAGKLIEWNYKEGDSFKKGDILGMVETTPARGNTPAILQEIIAVEEGTIIQFNGVKDQMVSPTSAIAMSANLDKLYVTANLQETEIADAKIGNKVTIKVDAYPDAVITGHVERLGLGTNSSFSLLSSSNASGNFTKVIQRIPVKISIDSYQGKRLVPGLNATVKIEK</sequence>
<dbReference type="Proteomes" id="UP001652445">
    <property type="component" value="Unassembled WGS sequence"/>
</dbReference>
<dbReference type="InterPro" id="IPR011053">
    <property type="entry name" value="Single_hybrid_motif"/>
</dbReference>
<evidence type="ECO:0000313" key="8">
    <source>
        <dbReference type="Proteomes" id="UP001652445"/>
    </source>
</evidence>
<dbReference type="Gene3D" id="2.40.30.170">
    <property type="match status" value="1"/>
</dbReference>
<name>A0ABT2UA02_9BACL</name>
<evidence type="ECO:0000256" key="5">
    <source>
        <dbReference type="ARBA" id="ARBA00023136"/>
    </source>
</evidence>
<keyword evidence="8" id="KW-1185">Reference proteome</keyword>
<comment type="subcellular location">
    <subcellularLocation>
        <location evidence="1">Membrane</location>
        <topology evidence="1">Single-pass membrane protein</topology>
    </subcellularLocation>
</comment>
<keyword evidence="4" id="KW-1133">Transmembrane helix</keyword>
<protein>
    <submittedName>
        <fullName evidence="7">Efflux RND transporter periplasmic adaptor subunit</fullName>
    </submittedName>
</protein>
<evidence type="ECO:0000256" key="1">
    <source>
        <dbReference type="ARBA" id="ARBA00004167"/>
    </source>
</evidence>
<evidence type="ECO:0000256" key="4">
    <source>
        <dbReference type="ARBA" id="ARBA00022989"/>
    </source>
</evidence>
<proteinExistence type="inferred from homology"/>
<comment type="similarity">
    <text evidence="2">Belongs to the membrane fusion protein (MFP) (TC 8.A.1) family.</text>
</comment>
<dbReference type="SUPFAM" id="SSF51230">
    <property type="entry name" value="Single hybrid motif"/>
    <property type="match status" value="1"/>
</dbReference>
<gene>
    <name evidence="7" type="ORF">OB236_04935</name>
</gene>